<dbReference type="Proteomes" id="UP000622317">
    <property type="component" value="Unassembled WGS sequence"/>
</dbReference>
<keyword evidence="8" id="KW-1185">Reference proteome</keyword>
<evidence type="ECO:0000256" key="4">
    <source>
        <dbReference type="ARBA" id="ARBA00022840"/>
    </source>
</evidence>
<dbReference type="InterPro" id="IPR014001">
    <property type="entry name" value="Helicase_ATP-bd"/>
</dbReference>
<keyword evidence="1" id="KW-0547">Nucleotide-binding</keyword>
<dbReference type="InterPro" id="IPR050699">
    <property type="entry name" value="RNA-DNA_Helicase"/>
</dbReference>
<dbReference type="InterPro" id="IPR027417">
    <property type="entry name" value="P-loop_NTPase"/>
</dbReference>
<protein>
    <submittedName>
        <fullName evidence="7">DUF3516 domain-containing protein</fullName>
    </submittedName>
</protein>
<dbReference type="GO" id="GO:0003676">
    <property type="term" value="F:nucleic acid binding"/>
    <property type="evidence" value="ECO:0007669"/>
    <property type="project" value="InterPro"/>
</dbReference>
<dbReference type="SMART" id="SM00487">
    <property type="entry name" value="DEXDc"/>
    <property type="match status" value="1"/>
</dbReference>
<dbReference type="Gene3D" id="3.40.50.300">
    <property type="entry name" value="P-loop containing nucleotide triphosphate hydrolases"/>
    <property type="match status" value="2"/>
</dbReference>
<feature type="domain" description="Helicase ATP-binding" evidence="5">
    <location>
        <begin position="40"/>
        <end position="196"/>
    </location>
</feature>
<accession>A0A927F9E6</accession>
<evidence type="ECO:0000256" key="1">
    <source>
        <dbReference type="ARBA" id="ARBA00022741"/>
    </source>
</evidence>
<evidence type="ECO:0000313" key="7">
    <source>
        <dbReference type="EMBL" id="MBD5780274.1"/>
    </source>
</evidence>
<gene>
    <name evidence="7" type="ORF">IEN85_12295</name>
</gene>
<dbReference type="PANTHER" id="PTHR12131">
    <property type="entry name" value="ATP-DEPENDENT RNA AND DNA HELICASE"/>
    <property type="match status" value="1"/>
</dbReference>
<comment type="caution">
    <text evidence="7">The sequence shown here is derived from an EMBL/GenBank/DDBJ whole genome shotgun (WGS) entry which is preliminary data.</text>
</comment>
<keyword evidence="3" id="KW-0347">Helicase</keyword>
<feature type="domain" description="Helicase C-terminal" evidence="6">
    <location>
        <begin position="216"/>
        <end position="424"/>
    </location>
</feature>
<dbReference type="PANTHER" id="PTHR12131:SF1">
    <property type="entry name" value="ATP-DEPENDENT RNA HELICASE SUPV3L1, MITOCHONDRIAL-RELATED"/>
    <property type="match status" value="1"/>
</dbReference>
<dbReference type="InterPro" id="IPR021904">
    <property type="entry name" value="DUF3516"/>
</dbReference>
<dbReference type="GO" id="GO:0004386">
    <property type="term" value="F:helicase activity"/>
    <property type="evidence" value="ECO:0007669"/>
    <property type="project" value="UniProtKB-KW"/>
</dbReference>
<evidence type="ECO:0000259" key="6">
    <source>
        <dbReference type="PROSITE" id="PS51194"/>
    </source>
</evidence>
<dbReference type="PROSITE" id="PS51192">
    <property type="entry name" value="HELICASE_ATP_BIND_1"/>
    <property type="match status" value="1"/>
</dbReference>
<dbReference type="InterPro" id="IPR001650">
    <property type="entry name" value="Helicase_C-like"/>
</dbReference>
<reference evidence="7" key="1">
    <citation type="submission" date="2020-09" db="EMBL/GenBank/DDBJ databases">
        <title>Pelagicoccus enzymogenes sp. nov. with an EPS production, isolated from marine sediment.</title>
        <authorList>
            <person name="Feng X."/>
        </authorList>
    </citation>
    <scope>NUCLEOTIDE SEQUENCE</scope>
    <source>
        <strain evidence="7">NFK12</strain>
    </source>
</reference>
<dbReference type="InterPro" id="IPR011545">
    <property type="entry name" value="DEAD/DEAH_box_helicase_dom"/>
</dbReference>
<dbReference type="EMBL" id="JACYFG010000035">
    <property type="protein sequence ID" value="MBD5780274.1"/>
    <property type="molecule type" value="Genomic_DNA"/>
</dbReference>
<dbReference type="AlphaFoldDB" id="A0A927F9E6"/>
<dbReference type="GO" id="GO:0005524">
    <property type="term" value="F:ATP binding"/>
    <property type="evidence" value="ECO:0007669"/>
    <property type="project" value="UniProtKB-KW"/>
</dbReference>
<dbReference type="RefSeq" id="WP_191617383.1">
    <property type="nucleotide sequence ID" value="NZ_JACYFG010000035.1"/>
</dbReference>
<evidence type="ECO:0000259" key="5">
    <source>
        <dbReference type="PROSITE" id="PS51192"/>
    </source>
</evidence>
<evidence type="ECO:0000256" key="2">
    <source>
        <dbReference type="ARBA" id="ARBA00022801"/>
    </source>
</evidence>
<dbReference type="PROSITE" id="PS51194">
    <property type="entry name" value="HELICASE_CTER"/>
    <property type="match status" value="1"/>
</dbReference>
<keyword evidence="4" id="KW-0067">ATP-binding</keyword>
<dbReference type="Pfam" id="PF00270">
    <property type="entry name" value="DEAD"/>
    <property type="match status" value="1"/>
</dbReference>
<proteinExistence type="predicted"/>
<sequence>MTFPLEPATDTKDPDALLERFLDYTAEKGIELYPAQEEAILEIFAGKHVILNTPTGSGKSLVAAAMHFYSASLGRRSVYTCPIKALVNEKFLALCRDFGPENVGMMTGDASVNRNAPILCCTAEILSNIALRDGEKAKVHDVIMDEFHYYSDHERGVAWQVPLLTLPQSKFLLISATLGETAFFSRGLEDLTGVECVTVSSKQRPVPLEFSYLEIPMVEALDKLREQNKLPCYIVHFTQRAASDTAQNLLSYNACSKEEKELIKEELKGVEFTSPFGKEIKKCLLNGIGLHHAGLLPKYRVLVEKFAQKGLLKFICGTDTLGVGVNVPIRTVLFTQLCKYGGRKTSILSARDFHQISGRAGRKGYDDHGYVVALAPEHVIENKRAEARAGNDAKKKKKLVKKKPPAKGFVQWDEETYDKLQKAPAEPLESRFAVSHGMLLNVLSREGDGCRAMRKLINDSHNLPGTKPALRKKAFQLFRALVEREIIEIAPPGSSGQKLTLNVELQDDFSLNQTLSLYCVDTLALLDPKDPEYALKLLSLAESILENPDVILRKQLDKLKTEKMAEMKADGIEYDERIEKLESMEYPKPEADFIYETFNEFARKHPWVGSENIKPKSIAREMFERYSSFSDYIKLYGLQRAEGLVLRHITNVYRVLENTIPEGFRDDQVDEMIIYFEHLLRHVDSSLIDEWELMRNPEYQASTLDADSLPDTERASDITRDRSSFTRLIRNELFSFISLLAAGQYKELEDSYDLAPLFSETHDETPKWMDVELENRMTSYYESRSWIRLDPAARNKEHTHITISDDRQSWTVEQMLIDPEELNDWALTAEVDVPASKAAEKVIFKLVSLKPIS</sequence>
<organism evidence="7 8">
    <name type="scientific">Pelagicoccus enzymogenes</name>
    <dbReference type="NCBI Taxonomy" id="2773457"/>
    <lineage>
        <taxon>Bacteria</taxon>
        <taxon>Pseudomonadati</taxon>
        <taxon>Verrucomicrobiota</taxon>
        <taxon>Opitutia</taxon>
        <taxon>Puniceicoccales</taxon>
        <taxon>Pelagicoccaceae</taxon>
        <taxon>Pelagicoccus</taxon>
    </lineage>
</organism>
<evidence type="ECO:0000313" key="8">
    <source>
        <dbReference type="Proteomes" id="UP000622317"/>
    </source>
</evidence>
<name>A0A927F9E6_9BACT</name>
<dbReference type="Pfam" id="PF12029">
    <property type="entry name" value="DUF3516"/>
    <property type="match status" value="1"/>
</dbReference>
<dbReference type="SMART" id="SM00490">
    <property type="entry name" value="HELICc"/>
    <property type="match status" value="1"/>
</dbReference>
<dbReference type="GO" id="GO:0016787">
    <property type="term" value="F:hydrolase activity"/>
    <property type="evidence" value="ECO:0007669"/>
    <property type="project" value="UniProtKB-KW"/>
</dbReference>
<evidence type="ECO:0000256" key="3">
    <source>
        <dbReference type="ARBA" id="ARBA00022806"/>
    </source>
</evidence>
<dbReference type="SUPFAM" id="SSF52540">
    <property type="entry name" value="P-loop containing nucleoside triphosphate hydrolases"/>
    <property type="match status" value="1"/>
</dbReference>
<keyword evidence="2" id="KW-0378">Hydrolase</keyword>